<keyword evidence="2" id="KW-0732">Signal</keyword>
<feature type="chain" id="PRO_5045911193" evidence="2">
    <location>
        <begin position="22"/>
        <end position="189"/>
    </location>
</feature>
<dbReference type="RefSeq" id="WP_345563898.1">
    <property type="nucleotide sequence ID" value="NZ_BAABDQ010000008.1"/>
</dbReference>
<evidence type="ECO:0000313" key="4">
    <source>
        <dbReference type="Proteomes" id="UP001500630"/>
    </source>
</evidence>
<feature type="compositionally biased region" description="Low complexity" evidence="1">
    <location>
        <begin position="26"/>
        <end position="41"/>
    </location>
</feature>
<evidence type="ECO:0000256" key="1">
    <source>
        <dbReference type="SAM" id="MobiDB-lite"/>
    </source>
</evidence>
<accession>A0ABP6WTH9</accession>
<feature type="signal peptide" evidence="2">
    <location>
        <begin position="1"/>
        <end position="21"/>
    </location>
</feature>
<comment type="caution">
    <text evidence="3">The sequence shown here is derived from an EMBL/GenBank/DDBJ whole genome shotgun (WGS) entry which is preliminary data.</text>
</comment>
<organism evidence="3 4">
    <name type="scientific">Nonomuraea rosea</name>
    <dbReference type="NCBI Taxonomy" id="638574"/>
    <lineage>
        <taxon>Bacteria</taxon>
        <taxon>Bacillati</taxon>
        <taxon>Actinomycetota</taxon>
        <taxon>Actinomycetes</taxon>
        <taxon>Streptosporangiales</taxon>
        <taxon>Streptosporangiaceae</taxon>
        <taxon>Nonomuraea</taxon>
    </lineage>
</organism>
<evidence type="ECO:0000256" key="2">
    <source>
        <dbReference type="SAM" id="SignalP"/>
    </source>
</evidence>
<gene>
    <name evidence="3" type="ORF">GCM10022419_041140</name>
</gene>
<name>A0ABP6WTH9_9ACTN</name>
<sequence length="189" mass="19457">MRARTWIVAAVALPFALSGCAVPGTGRAPTAAPATTSAPAPGREPAQPTGSPTGSPGPDAGAVPVAAATFSPGAKKSAEVEVLALRRRGKLLDLVLSITAHSGDETYISVEDFTGTGPSAITLVDNVRLKRYLIVRDSAGALLQPPYWIIKADEASVRTYTFAAPPAEVTRLDVSIGGQPPFRDVPVTS</sequence>
<reference evidence="4" key="1">
    <citation type="journal article" date="2019" name="Int. J. Syst. Evol. Microbiol.">
        <title>The Global Catalogue of Microorganisms (GCM) 10K type strain sequencing project: providing services to taxonomists for standard genome sequencing and annotation.</title>
        <authorList>
            <consortium name="The Broad Institute Genomics Platform"/>
            <consortium name="The Broad Institute Genome Sequencing Center for Infectious Disease"/>
            <person name="Wu L."/>
            <person name="Ma J."/>
        </authorList>
    </citation>
    <scope>NUCLEOTIDE SEQUENCE [LARGE SCALE GENOMIC DNA]</scope>
    <source>
        <strain evidence="4">JCM 17326</strain>
    </source>
</reference>
<evidence type="ECO:0000313" key="3">
    <source>
        <dbReference type="EMBL" id="GAA3556479.1"/>
    </source>
</evidence>
<feature type="compositionally biased region" description="Low complexity" evidence="1">
    <location>
        <begin position="48"/>
        <end position="64"/>
    </location>
</feature>
<dbReference type="EMBL" id="BAABDQ010000008">
    <property type="protein sequence ID" value="GAA3556479.1"/>
    <property type="molecule type" value="Genomic_DNA"/>
</dbReference>
<dbReference type="PROSITE" id="PS51257">
    <property type="entry name" value="PROKAR_LIPOPROTEIN"/>
    <property type="match status" value="1"/>
</dbReference>
<protein>
    <submittedName>
        <fullName evidence="3">Uncharacterized protein</fullName>
    </submittedName>
</protein>
<keyword evidence="4" id="KW-1185">Reference proteome</keyword>
<dbReference type="Proteomes" id="UP001500630">
    <property type="component" value="Unassembled WGS sequence"/>
</dbReference>
<feature type="region of interest" description="Disordered" evidence="1">
    <location>
        <begin position="26"/>
        <end position="64"/>
    </location>
</feature>
<proteinExistence type="predicted"/>